<accession>A0ABD3T0X9</accession>
<feature type="transmembrane region" description="Helical" evidence="11">
    <location>
        <begin position="107"/>
        <end position="128"/>
    </location>
</feature>
<evidence type="ECO:0000256" key="2">
    <source>
        <dbReference type="ARBA" id="ARBA00022448"/>
    </source>
</evidence>
<dbReference type="InterPro" id="IPR004776">
    <property type="entry name" value="Mem_transp_PIN-like"/>
</dbReference>
<dbReference type="GO" id="GO:0009734">
    <property type="term" value="P:auxin-activated signaling pathway"/>
    <property type="evidence" value="ECO:0007669"/>
    <property type="project" value="UniProtKB-KW"/>
</dbReference>
<evidence type="ECO:0008006" key="14">
    <source>
        <dbReference type="Google" id="ProtNLM"/>
    </source>
</evidence>
<feature type="region of interest" description="Disordered" evidence="10">
    <location>
        <begin position="180"/>
        <end position="200"/>
    </location>
</feature>
<evidence type="ECO:0000256" key="6">
    <source>
        <dbReference type="ARBA" id="ARBA00023136"/>
    </source>
</evidence>
<evidence type="ECO:0000313" key="13">
    <source>
        <dbReference type="Proteomes" id="UP001634393"/>
    </source>
</evidence>
<comment type="caution">
    <text evidence="12">The sequence shown here is derived from an EMBL/GenBank/DDBJ whole genome shotgun (WGS) entry which is preliminary data.</text>
</comment>
<dbReference type="Pfam" id="PF03547">
    <property type="entry name" value="Mem_trans"/>
    <property type="match status" value="1"/>
</dbReference>
<dbReference type="PANTHER" id="PTHR31651:SF33">
    <property type="entry name" value="PROTEIN PIN-LIKES 1"/>
    <property type="match status" value="1"/>
</dbReference>
<evidence type="ECO:0000256" key="10">
    <source>
        <dbReference type="SAM" id="MobiDB-lite"/>
    </source>
</evidence>
<feature type="transmembrane region" description="Helical" evidence="11">
    <location>
        <begin position="259"/>
        <end position="279"/>
    </location>
</feature>
<evidence type="ECO:0000256" key="1">
    <source>
        <dbReference type="ARBA" id="ARBA00004477"/>
    </source>
</evidence>
<keyword evidence="2" id="KW-0813">Transport</keyword>
<evidence type="ECO:0000256" key="9">
    <source>
        <dbReference type="ARBA" id="ARBA00025752"/>
    </source>
</evidence>
<evidence type="ECO:0000256" key="5">
    <source>
        <dbReference type="ARBA" id="ARBA00022989"/>
    </source>
</evidence>
<keyword evidence="13" id="KW-1185">Reference proteome</keyword>
<feature type="transmembrane region" description="Helical" evidence="11">
    <location>
        <begin position="400"/>
        <end position="421"/>
    </location>
</feature>
<dbReference type="EMBL" id="JBJXBP010000005">
    <property type="protein sequence ID" value="KAL3830559.1"/>
    <property type="molecule type" value="Genomic_DNA"/>
</dbReference>
<dbReference type="Proteomes" id="UP001634393">
    <property type="component" value="Unassembled WGS sequence"/>
</dbReference>
<feature type="transmembrane region" description="Helical" evidence="11">
    <location>
        <begin position="369"/>
        <end position="388"/>
    </location>
</feature>
<evidence type="ECO:0000256" key="7">
    <source>
        <dbReference type="ARBA" id="ARBA00023294"/>
    </source>
</evidence>
<feature type="transmembrane region" description="Helical" evidence="11">
    <location>
        <begin position="148"/>
        <end position="169"/>
    </location>
</feature>
<keyword evidence="4" id="KW-0256">Endoplasmic reticulum</keyword>
<feature type="transmembrane region" description="Helical" evidence="11">
    <location>
        <begin position="299"/>
        <end position="317"/>
    </location>
</feature>
<dbReference type="GO" id="GO:0005789">
    <property type="term" value="C:endoplasmic reticulum membrane"/>
    <property type="evidence" value="ECO:0007669"/>
    <property type="project" value="UniProtKB-SubCell"/>
</dbReference>
<keyword evidence="7" id="KW-0927">Auxin signaling pathway</keyword>
<keyword evidence="3 11" id="KW-0812">Transmembrane</keyword>
<dbReference type="InterPro" id="IPR045033">
    <property type="entry name" value="PILS1/3/4/5/7"/>
</dbReference>
<keyword evidence="5 11" id="KW-1133">Transmembrane helix</keyword>
<evidence type="ECO:0000256" key="4">
    <source>
        <dbReference type="ARBA" id="ARBA00022824"/>
    </source>
</evidence>
<name>A0ABD3T0X9_9LAMI</name>
<evidence type="ECO:0000256" key="11">
    <source>
        <dbReference type="SAM" id="Phobius"/>
    </source>
</evidence>
<comment type="function">
    <text evidence="8">Involved in cellular auxin homeostasis by regulating auxin metabolism. Regulates intracellular auxin accumulation at the endoplasmic reticulum and thus auxin availability for nuclear auxin signaling.</text>
</comment>
<proteinExistence type="inferred from homology"/>
<keyword evidence="6 11" id="KW-0472">Membrane</keyword>
<evidence type="ECO:0000256" key="3">
    <source>
        <dbReference type="ARBA" id="ARBA00022692"/>
    </source>
</evidence>
<feature type="transmembrane region" description="Helical" evidence="11">
    <location>
        <begin position="329"/>
        <end position="349"/>
    </location>
</feature>
<organism evidence="12 13">
    <name type="scientific">Penstemon smallii</name>
    <dbReference type="NCBI Taxonomy" id="265156"/>
    <lineage>
        <taxon>Eukaryota</taxon>
        <taxon>Viridiplantae</taxon>
        <taxon>Streptophyta</taxon>
        <taxon>Embryophyta</taxon>
        <taxon>Tracheophyta</taxon>
        <taxon>Spermatophyta</taxon>
        <taxon>Magnoliopsida</taxon>
        <taxon>eudicotyledons</taxon>
        <taxon>Gunneridae</taxon>
        <taxon>Pentapetalae</taxon>
        <taxon>asterids</taxon>
        <taxon>lamiids</taxon>
        <taxon>Lamiales</taxon>
        <taxon>Plantaginaceae</taxon>
        <taxon>Cheloneae</taxon>
        <taxon>Penstemon</taxon>
    </lineage>
</organism>
<evidence type="ECO:0000256" key="8">
    <source>
        <dbReference type="ARBA" id="ARBA00025100"/>
    </source>
</evidence>
<feature type="transmembrane region" description="Helical" evidence="11">
    <location>
        <begin position="74"/>
        <end position="95"/>
    </location>
</feature>
<gene>
    <name evidence="12" type="ORF">ACJIZ3_019361</name>
</gene>
<sequence length="422" mass="46000">MGRLVDLFIASSIPVVKVLLVTGLGSFLALDRINILGEDARKHLNNVTFFVFNPALVSSNLAKTITYQSMAKLWFMPFNILFTFIIGSILGWVVIQITKPPAHLRGLIIGSCAAGNLGNLLLIIIPAVCKEKGSPFGDPDVCHEYGMAYTSLSMAIGAIYLWSYVYNIVRISSSRNSKEVEITDSSTSKSSKESTLPSERTLTQPLLSSDYDVTGEVEDPEIRLTLPQNEFENKPQAQVSGKLKQKLETLFKNMNLKRLFAPSTTGAIAGFIIGLVPLIRKLLIGDEAPLRVIQDTATLLGDGAIPAVTLIVGANLLKGLKGSKVQKSLIFGIVIVRYIALPLMGIAIVKGAVRFGLVRNDDPLYEFVLLLQYSLPPAMNIGTITQLFGAGENECSVIMLWCYSLASVALTCWSTFFLYLVS</sequence>
<feature type="compositionally biased region" description="Low complexity" evidence="10">
    <location>
        <begin position="185"/>
        <end position="199"/>
    </location>
</feature>
<evidence type="ECO:0000313" key="12">
    <source>
        <dbReference type="EMBL" id="KAL3830559.1"/>
    </source>
</evidence>
<comment type="similarity">
    <text evidence="9">Belongs to the auxin efflux carrier (TC 2.A.69.2) family.</text>
</comment>
<reference evidence="12 13" key="1">
    <citation type="submission" date="2024-12" db="EMBL/GenBank/DDBJ databases">
        <title>The unique morphological basis and parallel evolutionary history of personate flowers in Penstemon.</title>
        <authorList>
            <person name="Depatie T.H."/>
            <person name="Wessinger C.A."/>
        </authorList>
    </citation>
    <scope>NUCLEOTIDE SEQUENCE [LARGE SCALE GENOMIC DNA]</scope>
    <source>
        <strain evidence="12">WTNN_2</strain>
        <tissue evidence="12">Leaf</tissue>
    </source>
</reference>
<dbReference type="PANTHER" id="PTHR31651">
    <property type="match status" value="1"/>
</dbReference>
<protein>
    <recommendedName>
        <fullName evidence="14">Auxin efflux carrier family protein</fullName>
    </recommendedName>
</protein>
<dbReference type="AlphaFoldDB" id="A0ABD3T0X9"/>
<feature type="transmembrane region" description="Helical" evidence="11">
    <location>
        <begin position="12"/>
        <end position="31"/>
    </location>
</feature>
<comment type="subcellular location">
    <subcellularLocation>
        <location evidence="1">Endoplasmic reticulum membrane</location>
        <topology evidence="1">Multi-pass membrane protein</topology>
    </subcellularLocation>
</comment>